<dbReference type="GO" id="GO:0030991">
    <property type="term" value="C:intraciliary transport particle A"/>
    <property type="evidence" value="ECO:0007669"/>
    <property type="project" value="TreeGrafter"/>
</dbReference>
<dbReference type="InterPro" id="IPR039857">
    <property type="entry name" value="Ift122/121"/>
</dbReference>
<dbReference type="EMBL" id="CASHTH010001255">
    <property type="protein sequence ID" value="CAI8013337.1"/>
    <property type="molecule type" value="Genomic_DNA"/>
</dbReference>
<dbReference type="Pfam" id="PF23377">
    <property type="entry name" value="Beta-prop_IFT122_2nd"/>
    <property type="match status" value="1"/>
</dbReference>
<name>A0AA35RNH9_GEOBA</name>
<organism evidence="5 6">
    <name type="scientific">Geodia barretti</name>
    <name type="common">Barrett's horny sponge</name>
    <dbReference type="NCBI Taxonomy" id="519541"/>
    <lineage>
        <taxon>Eukaryota</taxon>
        <taxon>Metazoa</taxon>
        <taxon>Porifera</taxon>
        <taxon>Demospongiae</taxon>
        <taxon>Heteroscleromorpha</taxon>
        <taxon>Tetractinellida</taxon>
        <taxon>Astrophorina</taxon>
        <taxon>Geodiidae</taxon>
        <taxon>Geodia</taxon>
    </lineage>
</organism>
<dbReference type="GO" id="GO:0097730">
    <property type="term" value="C:non-motile cilium"/>
    <property type="evidence" value="ECO:0007669"/>
    <property type="project" value="TreeGrafter"/>
</dbReference>
<evidence type="ECO:0000256" key="1">
    <source>
        <dbReference type="ARBA" id="ARBA00022574"/>
    </source>
</evidence>
<feature type="non-terminal residue" evidence="5">
    <location>
        <position position="1"/>
    </location>
</feature>
<dbReference type="InterPro" id="IPR057411">
    <property type="entry name" value="TPR_IFT122"/>
</dbReference>
<reference evidence="5" key="1">
    <citation type="submission" date="2023-03" db="EMBL/GenBank/DDBJ databases">
        <authorList>
            <person name="Steffen K."/>
            <person name="Cardenas P."/>
        </authorList>
    </citation>
    <scope>NUCLEOTIDE SEQUENCE</scope>
</reference>
<evidence type="ECO:0000313" key="6">
    <source>
        <dbReference type="Proteomes" id="UP001174909"/>
    </source>
</evidence>
<feature type="domain" description="IFT122 second beta-propeller" evidence="3">
    <location>
        <begin position="12"/>
        <end position="57"/>
    </location>
</feature>
<dbReference type="Pfam" id="PF25295">
    <property type="entry name" value="TPR_IFT122"/>
    <property type="match status" value="1"/>
</dbReference>
<keyword evidence="6" id="KW-1185">Reference proteome</keyword>
<dbReference type="InterPro" id="IPR056152">
    <property type="entry name" value="Beta-prop_IFT122_2nd"/>
</dbReference>
<accession>A0AA35RNH9</accession>
<dbReference type="PANTHER" id="PTHR12764">
    <property type="entry name" value="WD REPEAT DOMAIN-RELATED"/>
    <property type="match status" value="1"/>
</dbReference>
<dbReference type="PANTHER" id="PTHR12764:SF4">
    <property type="entry name" value="INTRAFLAGELLAR TRANSPORT PROTEIN 122 HOMOLOG"/>
    <property type="match status" value="1"/>
</dbReference>
<dbReference type="GO" id="GO:0061512">
    <property type="term" value="P:protein localization to cilium"/>
    <property type="evidence" value="ECO:0007669"/>
    <property type="project" value="TreeGrafter"/>
</dbReference>
<dbReference type="GO" id="GO:0035721">
    <property type="term" value="P:intraciliary retrograde transport"/>
    <property type="evidence" value="ECO:0007669"/>
    <property type="project" value="TreeGrafter"/>
</dbReference>
<evidence type="ECO:0000313" key="5">
    <source>
        <dbReference type="EMBL" id="CAI8013337.1"/>
    </source>
</evidence>
<sequence>MPPVWPGTQTARICCATVENNMLSIKASTFPIHQQKQAGFVVGFMASKIFCLHFSTMKTIDVPQSAPMVQYVERKLYKDAYRIACLGVTEEDWRLLALEAFEGLDLEVAKKSFLRLRDLKYLELIHSIEERRKRGENINSVFLADFYAYQSKFEEAAQLYRKAGQDQKAVEMFTDLREFEKAKQYLTPGRGRGKDRGGGVVANESRELLSKQAEWARNSNDPQAACDMYLTVGDHHKALEIMIENGWTDRMVNLAHDVDISQEPLLRLCARHLKSSGHYAQAAEVFEKLGDHKSLVSLYVDSFQWENAFDLVRKHPQYRGDVYFPYAAWLIENDRFDEAQEALTRAGREDEALHLLEELAENAIHETRFEDAGHYYWLLAKSCLNHAKRDRLDPSGSSVEVEKHVSKFRHFLSLSESYHVYSTVHQFIDQPFTNTLPDVFLNCANYLLHKLSDPYPRGISKFAVLFTLANHARQTGAFKLGRHALEKMQSLRVPANLQESVDRMSLTIRSKPFQDKEVSCIHIAYSTSTSYLP</sequence>
<dbReference type="Proteomes" id="UP001174909">
    <property type="component" value="Unassembled WGS sequence"/>
</dbReference>
<feature type="domain" description="Intraflagellar transport protein 122 homolog TPR" evidence="4">
    <location>
        <begin position="64"/>
        <end position="462"/>
    </location>
</feature>
<evidence type="ECO:0000259" key="4">
    <source>
        <dbReference type="Pfam" id="PF25295"/>
    </source>
</evidence>
<dbReference type="Gene3D" id="1.25.40.470">
    <property type="match status" value="1"/>
</dbReference>
<evidence type="ECO:0000259" key="3">
    <source>
        <dbReference type="Pfam" id="PF23377"/>
    </source>
</evidence>
<keyword evidence="2" id="KW-0677">Repeat</keyword>
<keyword evidence="1" id="KW-0853">WD repeat</keyword>
<dbReference type="GO" id="GO:1905515">
    <property type="term" value="P:non-motile cilium assembly"/>
    <property type="evidence" value="ECO:0007669"/>
    <property type="project" value="TreeGrafter"/>
</dbReference>
<proteinExistence type="predicted"/>
<comment type="caution">
    <text evidence="5">The sequence shown here is derived from an EMBL/GenBank/DDBJ whole genome shotgun (WGS) entry which is preliminary data.</text>
</comment>
<gene>
    <name evidence="5" type="ORF">GBAR_LOCUS8472</name>
</gene>
<protein>
    <submittedName>
        <fullName evidence="5">Intraflagellar transport protein 122 homolog</fullName>
    </submittedName>
</protein>
<dbReference type="AlphaFoldDB" id="A0AA35RNH9"/>
<evidence type="ECO:0000256" key="2">
    <source>
        <dbReference type="ARBA" id="ARBA00022737"/>
    </source>
</evidence>